<dbReference type="CDD" id="cd01992">
    <property type="entry name" value="TilS_N"/>
    <property type="match status" value="1"/>
</dbReference>
<dbReference type="HAMAP" id="MF_01161">
    <property type="entry name" value="tRNA_Ile_lys_synt"/>
    <property type="match status" value="1"/>
</dbReference>
<comment type="subcellular location">
    <subcellularLocation>
        <location evidence="1 8">Cytoplasm</location>
    </subcellularLocation>
</comment>
<keyword evidence="3 8" id="KW-0436">Ligase</keyword>
<accession>A0ABQ6YZY8</accession>
<dbReference type="InterPro" id="IPR012795">
    <property type="entry name" value="tRNA_Ile_lys_synt_N"/>
</dbReference>
<organism evidence="10 11">
    <name type="scientific">Candidatus Enterococcus willemsii</name>
    <dbReference type="NCBI Taxonomy" id="1857215"/>
    <lineage>
        <taxon>Bacteria</taxon>
        <taxon>Bacillati</taxon>
        <taxon>Bacillota</taxon>
        <taxon>Bacilli</taxon>
        <taxon>Lactobacillales</taxon>
        <taxon>Enterococcaceae</taxon>
        <taxon>Enterococcus</taxon>
    </lineage>
</organism>
<dbReference type="InterPro" id="IPR012094">
    <property type="entry name" value="tRNA_Ile_lys_synt"/>
</dbReference>
<comment type="caution">
    <text evidence="10">The sequence shown here is derived from an EMBL/GenBank/DDBJ whole genome shotgun (WGS) entry which is preliminary data.</text>
</comment>
<keyword evidence="4 8" id="KW-0819">tRNA processing</keyword>
<dbReference type="InterPro" id="IPR014729">
    <property type="entry name" value="Rossmann-like_a/b/a_fold"/>
</dbReference>
<dbReference type="EMBL" id="MAEL01000035">
    <property type="protein sequence ID" value="KAF1304189.1"/>
    <property type="molecule type" value="Genomic_DNA"/>
</dbReference>
<dbReference type="PANTHER" id="PTHR43033">
    <property type="entry name" value="TRNA(ILE)-LYSIDINE SYNTHASE-RELATED"/>
    <property type="match status" value="1"/>
</dbReference>
<evidence type="ECO:0000313" key="10">
    <source>
        <dbReference type="EMBL" id="KAF1304189.1"/>
    </source>
</evidence>
<reference evidence="10 11" key="1">
    <citation type="submission" date="2016-06" db="EMBL/GenBank/DDBJ databases">
        <title>Four novel species of enterococci isolated from chicken manure.</title>
        <authorList>
            <person name="Van Tyne D."/>
        </authorList>
    </citation>
    <scope>NUCLEOTIDE SEQUENCE [LARGE SCALE GENOMIC DNA]</scope>
    <source>
        <strain evidence="10 11">CU12B</strain>
    </source>
</reference>
<keyword evidence="2 8" id="KW-0963">Cytoplasm</keyword>
<evidence type="ECO:0000256" key="7">
    <source>
        <dbReference type="ARBA" id="ARBA00048539"/>
    </source>
</evidence>
<dbReference type="SUPFAM" id="SSF56037">
    <property type="entry name" value="PheT/TilS domain"/>
    <property type="match status" value="1"/>
</dbReference>
<comment type="similarity">
    <text evidence="8">Belongs to the tRNA(Ile)-lysidine synthase family.</text>
</comment>
<dbReference type="Gene3D" id="3.40.50.620">
    <property type="entry name" value="HUPs"/>
    <property type="match status" value="1"/>
</dbReference>
<comment type="caution">
    <text evidence="8">Lacks conserved residue(s) required for the propagation of feature annotation.</text>
</comment>
<proteinExistence type="inferred from homology"/>
<evidence type="ECO:0000256" key="5">
    <source>
        <dbReference type="ARBA" id="ARBA00022741"/>
    </source>
</evidence>
<name>A0ABQ6YZY8_9ENTE</name>
<dbReference type="Pfam" id="PF01171">
    <property type="entry name" value="ATP_bind_3"/>
    <property type="match status" value="1"/>
</dbReference>
<dbReference type="SMART" id="SM00977">
    <property type="entry name" value="TilS_C"/>
    <property type="match status" value="1"/>
</dbReference>
<evidence type="ECO:0000256" key="6">
    <source>
        <dbReference type="ARBA" id="ARBA00022840"/>
    </source>
</evidence>
<dbReference type="Proteomes" id="UP000782705">
    <property type="component" value="Unassembled WGS sequence"/>
</dbReference>
<evidence type="ECO:0000256" key="2">
    <source>
        <dbReference type="ARBA" id="ARBA00022490"/>
    </source>
</evidence>
<dbReference type="InterPro" id="IPR012796">
    <property type="entry name" value="Lysidine-tRNA-synth_C"/>
</dbReference>
<dbReference type="NCBIfam" id="TIGR02433">
    <property type="entry name" value="lysidine_TilS_C"/>
    <property type="match status" value="1"/>
</dbReference>
<comment type="function">
    <text evidence="8">Ligates lysine onto the cytidine present at position 34 of the AUA codon-specific tRNA(Ile) that contains the anticodon CAU, in an ATP-dependent manner. Cytidine is converted to lysidine, thus changing the amino acid specificity of the tRNA from methionine to isoleucine.</text>
</comment>
<sequence length="452" mass="53282">MLVEQVRQLIQTQQLWQANERVLVAVSTGVDSMVLLDILEQLSVPMGVVYVNHCLREVSYEEEAFLIAYCQDKQLPLYHTRWDEPATTGVEAAAREFRYTFFKEVLAKENYDVLVTAHHSDDQIETILMKMVREGNFFSSRGIQLTQSFGTGRLVRPLLETTKADILAYSQERQIPFFEDETNQSLAMQRNRLRHQVIPLLKKENPQVSQHFQQWSQQMDWAQELIREQQQTWITQYVQKTGMQLQFQWSTYLKMSPAQRYFFLQGLGVPLSEKQCQQLMKLLDEKTAQWHVDLAGWQVQKSYEQVVFRPTVTKKLPSMSERTLRIGDTCYLSDDEWIGFFLKDDIKIPKKVKLWSEYRQELSVEFPIECCLRKRQPGDKIALQPHISKKISRYFIDQKIPNQQRENAWVVTDCQGIVLGLLPYVFSYLSIAKETDKIHYVLLYRRREEADK</sequence>
<feature type="domain" description="Lysidine-tRNA(Ile) synthetase C-terminal" evidence="9">
    <location>
        <begin position="370"/>
        <end position="442"/>
    </location>
</feature>
<dbReference type="SUPFAM" id="SSF52402">
    <property type="entry name" value="Adenine nucleotide alpha hydrolases-like"/>
    <property type="match status" value="1"/>
</dbReference>
<evidence type="ECO:0000256" key="3">
    <source>
        <dbReference type="ARBA" id="ARBA00022598"/>
    </source>
</evidence>
<protein>
    <recommendedName>
        <fullName evidence="8">tRNA(Ile)-lysidine synthase</fullName>
        <ecNumber evidence="8">6.3.4.19</ecNumber>
    </recommendedName>
    <alternativeName>
        <fullName evidence="8">tRNA(Ile)-2-lysyl-cytidine synthase</fullName>
    </alternativeName>
    <alternativeName>
        <fullName evidence="8">tRNA(Ile)-lysidine synthetase</fullName>
    </alternativeName>
</protein>
<gene>
    <name evidence="8" type="primary">tilS</name>
    <name evidence="10" type="ORF">BAU17_04645</name>
</gene>
<dbReference type="PANTHER" id="PTHR43033:SF1">
    <property type="entry name" value="TRNA(ILE)-LYSIDINE SYNTHASE-RELATED"/>
    <property type="match status" value="1"/>
</dbReference>
<keyword evidence="5" id="KW-0547">Nucleotide-binding</keyword>
<evidence type="ECO:0000259" key="9">
    <source>
        <dbReference type="SMART" id="SM00977"/>
    </source>
</evidence>
<evidence type="ECO:0000256" key="4">
    <source>
        <dbReference type="ARBA" id="ARBA00022694"/>
    </source>
</evidence>
<dbReference type="NCBIfam" id="TIGR02432">
    <property type="entry name" value="lysidine_TilS_N"/>
    <property type="match status" value="1"/>
</dbReference>
<evidence type="ECO:0000256" key="8">
    <source>
        <dbReference type="HAMAP-Rule" id="MF_01161"/>
    </source>
</evidence>
<keyword evidence="6" id="KW-0067">ATP-binding</keyword>
<dbReference type="EC" id="6.3.4.19" evidence="8"/>
<evidence type="ECO:0000256" key="1">
    <source>
        <dbReference type="ARBA" id="ARBA00004496"/>
    </source>
</evidence>
<dbReference type="RefSeq" id="WP_161902061.1">
    <property type="nucleotide sequence ID" value="NZ_MAEL01000035.1"/>
</dbReference>
<keyword evidence="11" id="KW-1185">Reference proteome</keyword>
<comment type="catalytic activity">
    <reaction evidence="7 8">
        <text>cytidine(34) in tRNA(Ile2) + L-lysine + ATP = lysidine(34) in tRNA(Ile2) + AMP + diphosphate + H(+)</text>
        <dbReference type="Rhea" id="RHEA:43744"/>
        <dbReference type="Rhea" id="RHEA-COMP:10625"/>
        <dbReference type="Rhea" id="RHEA-COMP:10670"/>
        <dbReference type="ChEBI" id="CHEBI:15378"/>
        <dbReference type="ChEBI" id="CHEBI:30616"/>
        <dbReference type="ChEBI" id="CHEBI:32551"/>
        <dbReference type="ChEBI" id="CHEBI:33019"/>
        <dbReference type="ChEBI" id="CHEBI:82748"/>
        <dbReference type="ChEBI" id="CHEBI:83665"/>
        <dbReference type="ChEBI" id="CHEBI:456215"/>
        <dbReference type="EC" id="6.3.4.19"/>
    </reaction>
</comment>
<evidence type="ECO:0000313" key="11">
    <source>
        <dbReference type="Proteomes" id="UP000782705"/>
    </source>
</evidence>
<dbReference type="InterPro" id="IPR011063">
    <property type="entry name" value="TilS/TtcA_N"/>
</dbReference>